<dbReference type="CDD" id="cd04685">
    <property type="entry name" value="NUDIX_Hydrolase"/>
    <property type="match status" value="1"/>
</dbReference>
<comment type="similarity">
    <text evidence="2 5">Belongs to the Nudix hydrolase family.</text>
</comment>
<dbReference type="GO" id="GO:0016787">
    <property type="term" value="F:hydrolase activity"/>
    <property type="evidence" value="ECO:0007669"/>
    <property type="project" value="UniProtKB-KW"/>
</dbReference>
<accession>A0ABW2GJL0</accession>
<sequence>MPEPRLRHAARAVVLDEADRVLLCRFALPGRNVWATPGGGVEAGESPTQALRRELREEIGLPLADTPPRVWHRRVLAAGHARGYDGIVEDYYLVRTPPFDPAGALTPQELAAENIAEFRWWTIPDIAAYEGPDLFAPRGLPALLTALLKDGVPLEPVELGL</sequence>
<evidence type="ECO:0000256" key="5">
    <source>
        <dbReference type="RuleBase" id="RU003476"/>
    </source>
</evidence>
<dbReference type="Proteomes" id="UP001596413">
    <property type="component" value="Unassembled WGS sequence"/>
</dbReference>
<protein>
    <submittedName>
        <fullName evidence="7">NUDIX hydrolase</fullName>
    </submittedName>
</protein>
<dbReference type="SUPFAM" id="SSF55811">
    <property type="entry name" value="Nudix"/>
    <property type="match status" value="1"/>
</dbReference>
<dbReference type="InterPro" id="IPR020476">
    <property type="entry name" value="Nudix_hydrolase"/>
</dbReference>
<keyword evidence="8" id="KW-1185">Reference proteome</keyword>
<dbReference type="Gene3D" id="3.90.79.10">
    <property type="entry name" value="Nucleoside Triphosphate Pyrophosphohydrolase"/>
    <property type="match status" value="1"/>
</dbReference>
<name>A0ABW2GJL0_9ACTN</name>
<evidence type="ECO:0000256" key="1">
    <source>
        <dbReference type="ARBA" id="ARBA00001946"/>
    </source>
</evidence>
<dbReference type="EMBL" id="JBHSZO010000019">
    <property type="protein sequence ID" value="MFC7219239.1"/>
    <property type="molecule type" value="Genomic_DNA"/>
</dbReference>
<evidence type="ECO:0000256" key="3">
    <source>
        <dbReference type="ARBA" id="ARBA00022801"/>
    </source>
</evidence>
<dbReference type="PANTHER" id="PTHR43046">
    <property type="entry name" value="GDP-MANNOSE MANNOSYL HYDROLASE"/>
    <property type="match status" value="1"/>
</dbReference>
<comment type="caution">
    <text evidence="7">The sequence shown here is derived from an EMBL/GenBank/DDBJ whole genome shotgun (WGS) entry which is preliminary data.</text>
</comment>
<dbReference type="InterPro" id="IPR000086">
    <property type="entry name" value="NUDIX_hydrolase_dom"/>
</dbReference>
<dbReference type="InterPro" id="IPR015797">
    <property type="entry name" value="NUDIX_hydrolase-like_dom_sf"/>
</dbReference>
<dbReference type="PANTHER" id="PTHR43046:SF12">
    <property type="entry name" value="GDP-MANNOSE MANNOSYL HYDROLASE"/>
    <property type="match status" value="1"/>
</dbReference>
<dbReference type="RefSeq" id="WP_386414811.1">
    <property type="nucleotide sequence ID" value="NZ_JBHSZO010000019.1"/>
</dbReference>
<gene>
    <name evidence="7" type="ORF">ACFQLX_13835</name>
</gene>
<dbReference type="PRINTS" id="PR00502">
    <property type="entry name" value="NUDIXFAMILY"/>
</dbReference>
<reference evidence="8" key="1">
    <citation type="journal article" date="2019" name="Int. J. Syst. Evol. Microbiol.">
        <title>The Global Catalogue of Microorganisms (GCM) 10K type strain sequencing project: providing services to taxonomists for standard genome sequencing and annotation.</title>
        <authorList>
            <consortium name="The Broad Institute Genomics Platform"/>
            <consortium name="The Broad Institute Genome Sequencing Center for Infectious Disease"/>
            <person name="Wu L."/>
            <person name="Ma J."/>
        </authorList>
    </citation>
    <scope>NUCLEOTIDE SEQUENCE [LARGE SCALE GENOMIC DNA]</scope>
    <source>
        <strain evidence="8">CGMCC 1.13681</strain>
    </source>
</reference>
<evidence type="ECO:0000313" key="7">
    <source>
        <dbReference type="EMBL" id="MFC7219239.1"/>
    </source>
</evidence>
<evidence type="ECO:0000256" key="2">
    <source>
        <dbReference type="ARBA" id="ARBA00005582"/>
    </source>
</evidence>
<keyword evidence="4" id="KW-0460">Magnesium</keyword>
<dbReference type="InterPro" id="IPR020084">
    <property type="entry name" value="NUDIX_hydrolase_CS"/>
</dbReference>
<organism evidence="7 8">
    <name type="scientific">Streptomyces polyrhachis</name>
    <dbReference type="NCBI Taxonomy" id="1282885"/>
    <lineage>
        <taxon>Bacteria</taxon>
        <taxon>Bacillati</taxon>
        <taxon>Actinomycetota</taxon>
        <taxon>Actinomycetes</taxon>
        <taxon>Kitasatosporales</taxon>
        <taxon>Streptomycetaceae</taxon>
        <taxon>Streptomyces</taxon>
    </lineage>
</organism>
<dbReference type="PROSITE" id="PS00893">
    <property type="entry name" value="NUDIX_BOX"/>
    <property type="match status" value="1"/>
</dbReference>
<evidence type="ECO:0000259" key="6">
    <source>
        <dbReference type="PROSITE" id="PS51462"/>
    </source>
</evidence>
<proteinExistence type="inferred from homology"/>
<dbReference type="PROSITE" id="PS51462">
    <property type="entry name" value="NUDIX"/>
    <property type="match status" value="1"/>
</dbReference>
<keyword evidence="3 5" id="KW-0378">Hydrolase</keyword>
<feature type="domain" description="Nudix hydrolase" evidence="6">
    <location>
        <begin position="5"/>
        <end position="147"/>
    </location>
</feature>
<dbReference type="Pfam" id="PF00293">
    <property type="entry name" value="NUDIX"/>
    <property type="match status" value="1"/>
</dbReference>
<comment type="cofactor">
    <cofactor evidence="1">
        <name>Mg(2+)</name>
        <dbReference type="ChEBI" id="CHEBI:18420"/>
    </cofactor>
</comment>
<evidence type="ECO:0000256" key="4">
    <source>
        <dbReference type="ARBA" id="ARBA00022842"/>
    </source>
</evidence>
<evidence type="ECO:0000313" key="8">
    <source>
        <dbReference type="Proteomes" id="UP001596413"/>
    </source>
</evidence>